<dbReference type="PANTHER" id="PTHR42973:SF39">
    <property type="entry name" value="FAD-BINDING PCMH-TYPE DOMAIN-CONTAINING PROTEIN"/>
    <property type="match status" value="1"/>
</dbReference>
<dbReference type="Gene3D" id="3.30.43.10">
    <property type="entry name" value="Uridine Diphospho-n-acetylenolpyruvylglucosamine Reductase, domain 2"/>
    <property type="match status" value="1"/>
</dbReference>
<dbReference type="Pfam" id="PF01565">
    <property type="entry name" value="FAD_binding_4"/>
    <property type="match status" value="1"/>
</dbReference>
<name>A0ABQ8G9B4_9PEZI</name>
<accession>A0ABQ8G9B4</accession>
<protein>
    <recommendedName>
        <fullName evidence="6">FAD-binding PCMH-type domain-containing protein</fullName>
    </recommendedName>
</protein>
<dbReference type="Gene3D" id="3.40.462.20">
    <property type="match status" value="1"/>
</dbReference>
<comment type="cofactor">
    <cofactor evidence="1">
        <name>FAD</name>
        <dbReference type="ChEBI" id="CHEBI:57692"/>
    </cofactor>
</comment>
<dbReference type="EMBL" id="JAGTJR010000017">
    <property type="protein sequence ID" value="KAH7046587.1"/>
    <property type="molecule type" value="Genomic_DNA"/>
</dbReference>
<dbReference type="PROSITE" id="PS51387">
    <property type="entry name" value="FAD_PCMH"/>
    <property type="match status" value="1"/>
</dbReference>
<evidence type="ECO:0000256" key="3">
    <source>
        <dbReference type="ARBA" id="ARBA00022630"/>
    </source>
</evidence>
<keyword evidence="4" id="KW-0274">FAD</keyword>
<dbReference type="SUPFAM" id="SSF56176">
    <property type="entry name" value="FAD-binding/transporter-associated domain-like"/>
    <property type="match status" value="1"/>
</dbReference>
<dbReference type="PROSITE" id="PS00862">
    <property type="entry name" value="OX2_COVAL_FAD"/>
    <property type="match status" value="1"/>
</dbReference>
<evidence type="ECO:0000256" key="2">
    <source>
        <dbReference type="ARBA" id="ARBA00005466"/>
    </source>
</evidence>
<dbReference type="Gene3D" id="3.30.465.10">
    <property type="match status" value="1"/>
</dbReference>
<dbReference type="InterPro" id="IPR006093">
    <property type="entry name" value="Oxy_OxRdtase_FAD_BS"/>
</dbReference>
<keyword evidence="3" id="KW-0285">Flavoprotein</keyword>
<dbReference type="InterPro" id="IPR016167">
    <property type="entry name" value="FAD-bd_PCMH_sub1"/>
</dbReference>
<evidence type="ECO:0000259" key="6">
    <source>
        <dbReference type="PROSITE" id="PS51387"/>
    </source>
</evidence>
<dbReference type="InterPro" id="IPR016166">
    <property type="entry name" value="FAD-bd_PCMH"/>
</dbReference>
<comment type="caution">
    <text evidence="7">The sequence shown here is derived from an EMBL/GenBank/DDBJ whole genome shotgun (WGS) entry which is preliminary data.</text>
</comment>
<dbReference type="InterPro" id="IPR036318">
    <property type="entry name" value="FAD-bd_PCMH-like_sf"/>
</dbReference>
<dbReference type="InterPro" id="IPR006094">
    <property type="entry name" value="Oxid_FAD_bind_N"/>
</dbReference>
<sequence length="468" mass="52585">MSTHPQSLTPASEGYDKARRRFFNARVPDTTPAEIYTPKTTAEVASIIARAKSRGLKVGVRSGGHLFFCFSLVEKGILIDTKQLNKEIDFDTRTKIVSFSPGHVVEELATELLALGRFLPWGHSRTVGIGGFLLAGGQGCFGRGWGYTSGSWITQIEVVTPSGEVVIASKTQNPDLFWAFPGSGQGFFGVITRIWAKTIPSKTPFDTTVIVDSTDIFKPLLKWVLEQTEKVPKYGVDLFYLTFRSDMETPGDGEASDKPRIMFVINQTVYVDSMAEAKTLVSPWDVLPQEFQPYVVERVPLLERTWPDLWNLQEKFQPNGNGERWTVDSILPDPKISTDELIDAITPVMYDLPTRLSTGTIAPQDYFPDEADQALSLPQKYYISFMGCWKDASRDASIDDHRRKVFQKADKVSRGVYVADFNENQKLAKVMTDSALKKWLQIRTKWDPAEMFVGYRGFSKTLGDEARL</sequence>
<dbReference type="Proteomes" id="UP000774617">
    <property type="component" value="Unassembled WGS sequence"/>
</dbReference>
<keyword evidence="5" id="KW-0560">Oxidoreductase</keyword>
<evidence type="ECO:0000256" key="1">
    <source>
        <dbReference type="ARBA" id="ARBA00001974"/>
    </source>
</evidence>
<evidence type="ECO:0000313" key="7">
    <source>
        <dbReference type="EMBL" id="KAH7046587.1"/>
    </source>
</evidence>
<organism evidence="7 8">
    <name type="scientific">Macrophomina phaseolina</name>
    <dbReference type="NCBI Taxonomy" id="35725"/>
    <lineage>
        <taxon>Eukaryota</taxon>
        <taxon>Fungi</taxon>
        <taxon>Dikarya</taxon>
        <taxon>Ascomycota</taxon>
        <taxon>Pezizomycotina</taxon>
        <taxon>Dothideomycetes</taxon>
        <taxon>Dothideomycetes incertae sedis</taxon>
        <taxon>Botryosphaeriales</taxon>
        <taxon>Botryosphaeriaceae</taxon>
        <taxon>Macrophomina</taxon>
    </lineage>
</organism>
<comment type="similarity">
    <text evidence="2">Belongs to the oxygen-dependent FAD-linked oxidoreductase family.</text>
</comment>
<reference evidence="7 8" key="1">
    <citation type="journal article" date="2021" name="Nat. Commun.">
        <title>Genetic determinants of endophytism in the Arabidopsis root mycobiome.</title>
        <authorList>
            <person name="Mesny F."/>
            <person name="Miyauchi S."/>
            <person name="Thiergart T."/>
            <person name="Pickel B."/>
            <person name="Atanasova L."/>
            <person name="Karlsson M."/>
            <person name="Huettel B."/>
            <person name="Barry K.W."/>
            <person name="Haridas S."/>
            <person name="Chen C."/>
            <person name="Bauer D."/>
            <person name="Andreopoulos W."/>
            <person name="Pangilinan J."/>
            <person name="LaButti K."/>
            <person name="Riley R."/>
            <person name="Lipzen A."/>
            <person name="Clum A."/>
            <person name="Drula E."/>
            <person name="Henrissat B."/>
            <person name="Kohler A."/>
            <person name="Grigoriev I.V."/>
            <person name="Martin F.M."/>
            <person name="Hacquard S."/>
        </authorList>
    </citation>
    <scope>NUCLEOTIDE SEQUENCE [LARGE SCALE GENOMIC DNA]</scope>
    <source>
        <strain evidence="7 8">MPI-SDFR-AT-0080</strain>
    </source>
</reference>
<keyword evidence="8" id="KW-1185">Reference proteome</keyword>
<gene>
    <name evidence="7" type="ORF">B0J12DRAFT_602338</name>
</gene>
<evidence type="ECO:0000256" key="5">
    <source>
        <dbReference type="ARBA" id="ARBA00023002"/>
    </source>
</evidence>
<proteinExistence type="inferred from homology"/>
<dbReference type="InterPro" id="IPR050416">
    <property type="entry name" value="FAD-linked_Oxidoreductase"/>
</dbReference>
<feature type="domain" description="FAD-binding PCMH-type" evidence="6">
    <location>
        <begin position="28"/>
        <end position="201"/>
    </location>
</feature>
<evidence type="ECO:0000256" key="4">
    <source>
        <dbReference type="ARBA" id="ARBA00022827"/>
    </source>
</evidence>
<evidence type="ECO:0000313" key="8">
    <source>
        <dbReference type="Proteomes" id="UP000774617"/>
    </source>
</evidence>
<dbReference type="InterPro" id="IPR016169">
    <property type="entry name" value="FAD-bd_PCMH_sub2"/>
</dbReference>
<dbReference type="PANTHER" id="PTHR42973">
    <property type="entry name" value="BINDING OXIDOREDUCTASE, PUTATIVE (AFU_ORTHOLOGUE AFUA_1G17690)-RELATED"/>
    <property type="match status" value="1"/>
</dbReference>